<dbReference type="Gene3D" id="3.10.450.50">
    <property type="match status" value="1"/>
</dbReference>
<dbReference type="Pfam" id="PF12680">
    <property type="entry name" value="SnoaL_2"/>
    <property type="match status" value="1"/>
</dbReference>
<dbReference type="InterPro" id="IPR032710">
    <property type="entry name" value="NTF2-like_dom_sf"/>
</dbReference>
<evidence type="ECO:0000259" key="1">
    <source>
        <dbReference type="Pfam" id="PF12680"/>
    </source>
</evidence>
<keyword evidence="3" id="KW-1185">Reference proteome</keyword>
<evidence type="ECO:0000313" key="2">
    <source>
        <dbReference type="EMBL" id="RVT83112.1"/>
    </source>
</evidence>
<dbReference type="RefSeq" id="WP_127684092.1">
    <property type="nucleotide sequence ID" value="NZ_SACM01000005.1"/>
</dbReference>
<dbReference type="SUPFAM" id="SSF54427">
    <property type="entry name" value="NTF2-like"/>
    <property type="match status" value="1"/>
</dbReference>
<sequence>MSQATIERFYAAFAQLDGEAMQACYAANASFDDEAFSLRGREEVGGMWRMLCDVTKAKGRDVWRLEVSDITDHSAHWEAHYRFSATGRLVHNRIDAAFTFDADGLILTHRDRFDFWAWARQALGTPGLLLGWSGFLRDKVRAQAAKNLAAYRSKKG</sequence>
<proteinExistence type="predicted"/>
<dbReference type="OrthoDB" id="391735at2"/>
<gene>
    <name evidence="2" type="ORF">EOD73_16290</name>
</gene>
<reference evidence="2 3" key="1">
    <citation type="submission" date="2019-01" db="EMBL/GenBank/DDBJ databases">
        <authorList>
            <person name="Chen W.-M."/>
        </authorList>
    </citation>
    <scope>NUCLEOTIDE SEQUENCE [LARGE SCALE GENOMIC DNA]</scope>
    <source>
        <strain evidence="2 3">CCP-18</strain>
    </source>
</reference>
<name>A0A437LCN1_9BURK</name>
<dbReference type="InterPro" id="IPR037401">
    <property type="entry name" value="SnoaL-like"/>
</dbReference>
<organism evidence="2 3">
    <name type="scientific">Inhella crocodyli</name>
    <dbReference type="NCBI Taxonomy" id="2499851"/>
    <lineage>
        <taxon>Bacteria</taxon>
        <taxon>Pseudomonadati</taxon>
        <taxon>Pseudomonadota</taxon>
        <taxon>Betaproteobacteria</taxon>
        <taxon>Burkholderiales</taxon>
        <taxon>Sphaerotilaceae</taxon>
        <taxon>Inhella</taxon>
    </lineage>
</organism>
<dbReference type="EMBL" id="SACM01000005">
    <property type="protein sequence ID" value="RVT83112.1"/>
    <property type="molecule type" value="Genomic_DNA"/>
</dbReference>
<evidence type="ECO:0000313" key="3">
    <source>
        <dbReference type="Proteomes" id="UP000288587"/>
    </source>
</evidence>
<dbReference type="AlphaFoldDB" id="A0A437LCN1"/>
<protein>
    <submittedName>
        <fullName evidence="2">Nuclear transport factor 2 family protein</fullName>
    </submittedName>
</protein>
<dbReference type="Proteomes" id="UP000288587">
    <property type="component" value="Unassembled WGS sequence"/>
</dbReference>
<accession>A0A437LCN1</accession>
<feature type="domain" description="SnoaL-like" evidence="1">
    <location>
        <begin position="6"/>
        <end position="108"/>
    </location>
</feature>
<comment type="caution">
    <text evidence="2">The sequence shown here is derived from an EMBL/GenBank/DDBJ whole genome shotgun (WGS) entry which is preliminary data.</text>
</comment>